<dbReference type="Pfam" id="PF00528">
    <property type="entry name" value="BPD_transp_1"/>
    <property type="match status" value="1"/>
</dbReference>
<dbReference type="PANTHER" id="PTHR30193:SF37">
    <property type="entry name" value="INNER MEMBRANE ABC TRANSPORTER PERMEASE PROTEIN YCJO"/>
    <property type="match status" value="1"/>
</dbReference>
<evidence type="ECO:0000256" key="5">
    <source>
        <dbReference type="ARBA" id="ARBA00022989"/>
    </source>
</evidence>
<dbReference type="Proteomes" id="UP000509667">
    <property type="component" value="Chromosome"/>
</dbReference>
<accession>A0A7D5P3M0</accession>
<feature type="transmembrane region" description="Helical" evidence="7">
    <location>
        <begin position="219"/>
        <end position="240"/>
    </location>
</feature>
<dbReference type="PROSITE" id="PS50928">
    <property type="entry name" value="ABC_TM1"/>
    <property type="match status" value="1"/>
</dbReference>
<dbReference type="AlphaFoldDB" id="A0A7D5P3M0"/>
<dbReference type="InterPro" id="IPR000515">
    <property type="entry name" value="MetI-like"/>
</dbReference>
<gene>
    <name evidence="9" type="ORF">HZS55_13725</name>
</gene>
<dbReference type="InterPro" id="IPR035906">
    <property type="entry name" value="MetI-like_sf"/>
</dbReference>
<sequence length="298" mass="33082">MATRSTSLAERVPLDRETVNGLLFAAPYLVLFGLFLLYPLLKGLYMSFFQWDLLNPGESEFVGLANYATLLNDPQFWTATVNTFLFVLLTVPVLLVVSLTVALGLNRRLAGTRLLQFIYFVPYVLTVSIVGVIWLQVYGANGIFTVFTEPFIGRVLDSTTLALPALALTTVWWQVGFYFAILLAARQNVSERLYEAAKLDGASRWQMTRDITLPQMKNAIIFVVIASTITQFQVFGQPYVMTNGGPVSSTTTMVYYLYSLGFETFDLGYGAAVGYVVLMVLIAVSLINFKVVESSLGE</sequence>
<feature type="domain" description="ABC transmembrane type-1" evidence="8">
    <location>
        <begin position="80"/>
        <end position="288"/>
    </location>
</feature>
<dbReference type="GO" id="GO:0055085">
    <property type="term" value="P:transmembrane transport"/>
    <property type="evidence" value="ECO:0007669"/>
    <property type="project" value="InterPro"/>
</dbReference>
<evidence type="ECO:0000313" key="9">
    <source>
        <dbReference type="EMBL" id="QLH78301.1"/>
    </source>
</evidence>
<evidence type="ECO:0000256" key="7">
    <source>
        <dbReference type="RuleBase" id="RU363032"/>
    </source>
</evidence>
<comment type="similarity">
    <text evidence="7">Belongs to the binding-protein-dependent transport system permease family.</text>
</comment>
<keyword evidence="10" id="KW-1185">Reference proteome</keyword>
<feature type="transmembrane region" description="Helical" evidence="7">
    <location>
        <begin position="84"/>
        <end position="105"/>
    </location>
</feature>
<evidence type="ECO:0000256" key="4">
    <source>
        <dbReference type="ARBA" id="ARBA00022692"/>
    </source>
</evidence>
<protein>
    <submittedName>
        <fullName evidence="9">Sugar ABC transporter permease</fullName>
    </submittedName>
</protein>
<evidence type="ECO:0000259" key="8">
    <source>
        <dbReference type="PROSITE" id="PS50928"/>
    </source>
</evidence>
<evidence type="ECO:0000256" key="2">
    <source>
        <dbReference type="ARBA" id="ARBA00022448"/>
    </source>
</evidence>
<evidence type="ECO:0000256" key="1">
    <source>
        <dbReference type="ARBA" id="ARBA00004651"/>
    </source>
</evidence>
<dbReference type="KEGG" id="hrr:HZS55_13725"/>
<dbReference type="GO" id="GO:0005886">
    <property type="term" value="C:plasma membrane"/>
    <property type="evidence" value="ECO:0007669"/>
    <property type="project" value="UniProtKB-SubCell"/>
</dbReference>
<feature type="transmembrane region" description="Helical" evidence="7">
    <location>
        <begin position="161"/>
        <end position="185"/>
    </location>
</feature>
<proteinExistence type="inferred from homology"/>
<dbReference type="GeneID" id="56078942"/>
<evidence type="ECO:0000256" key="6">
    <source>
        <dbReference type="ARBA" id="ARBA00023136"/>
    </source>
</evidence>
<dbReference type="EMBL" id="CP058910">
    <property type="protein sequence ID" value="QLH78301.1"/>
    <property type="molecule type" value="Genomic_DNA"/>
</dbReference>
<keyword evidence="6 7" id="KW-0472">Membrane</keyword>
<dbReference type="PANTHER" id="PTHR30193">
    <property type="entry name" value="ABC TRANSPORTER PERMEASE PROTEIN"/>
    <property type="match status" value="1"/>
</dbReference>
<dbReference type="SUPFAM" id="SSF161098">
    <property type="entry name" value="MetI-like"/>
    <property type="match status" value="1"/>
</dbReference>
<keyword evidence="3" id="KW-1003">Cell membrane</keyword>
<evidence type="ECO:0000313" key="10">
    <source>
        <dbReference type="Proteomes" id="UP000509667"/>
    </source>
</evidence>
<feature type="transmembrane region" description="Helical" evidence="7">
    <location>
        <begin position="117"/>
        <end position="141"/>
    </location>
</feature>
<feature type="transmembrane region" description="Helical" evidence="7">
    <location>
        <begin position="267"/>
        <end position="289"/>
    </location>
</feature>
<organism evidence="9 10">
    <name type="scientific">Halosimplex rubrum</name>
    <dbReference type="NCBI Taxonomy" id="869889"/>
    <lineage>
        <taxon>Archaea</taxon>
        <taxon>Methanobacteriati</taxon>
        <taxon>Methanobacteriota</taxon>
        <taxon>Stenosarchaea group</taxon>
        <taxon>Halobacteria</taxon>
        <taxon>Halobacteriales</taxon>
        <taxon>Haloarculaceae</taxon>
        <taxon>Halosimplex</taxon>
    </lineage>
</organism>
<reference evidence="9 10" key="1">
    <citation type="submission" date="2020-07" db="EMBL/GenBank/DDBJ databases">
        <title>Halosimplex pelagicum sp. nov. and Halosimplex rubrum sp. nov., isolated from salted brown alga Laminaria, and emended description of the genus Halosimplex.</title>
        <authorList>
            <person name="Cui H."/>
        </authorList>
    </citation>
    <scope>NUCLEOTIDE SEQUENCE [LARGE SCALE GENOMIC DNA]</scope>
    <source>
        <strain evidence="9 10">R27</strain>
    </source>
</reference>
<dbReference type="RefSeq" id="WP_179908217.1">
    <property type="nucleotide sequence ID" value="NZ_CP058910.1"/>
</dbReference>
<name>A0A7D5P3M0_9EURY</name>
<keyword evidence="2 7" id="KW-0813">Transport</keyword>
<dbReference type="CDD" id="cd06261">
    <property type="entry name" value="TM_PBP2"/>
    <property type="match status" value="1"/>
</dbReference>
<comment type="subcellular location">
    <subcellularLocation>
        <location evidence="1 7">Cell membrane</location>
        <topology evidence="1 7">Multi-pass membrane protein</topology>
    </subcellularLocation>
</comment>
<keyword evidence="4 7" id="KW-0812">Transmembrane</keyword>
<keyword evidence="5 7" id="KW-1133">Transmembrane helix</keyword>
<feature type="transmembrane region" description="Helical" evidence="7">
    <location>
        <begin position="21"/>
        <end position="41"/>
    </location>
</feature>
<dbReference type="InterPro" id="IPR051393">
    <property type="entry name" value="ABC_transporter_permease"/>
</dbReference>
<evidence type="ECO:0000256" key="3">
    <source>
        <dbReference type="ARBA" id="ARBA00022475"/>
    </source>
</evidence>
<dbReference type="Gene3D" id="1.10.3720.10">
    <property type="entry name" value="MetI-like"/>
    <property type="match status" value="1"/>
</dbReference>